<dbReference type="RefSeq" id="WP_167463511.1">
    <property type="nucleotide sequence ID" value="NZ_CP046171.1"/>
</dbReference>
<feature type="transmembrane region" description="Helical" evidence="2">
    <location>
        <begin position="145"/>
        <end position="164"/>
    </location>
</feature>
<keyword evidence="2" id="KW-0812">Transmembrane</keyword>
<dbReference type="EMBL" id="CP046171">
    <property type="protein sequence ID" value="QIS04391.1"/>
    <property type="molecule type" value="Genomic_DNA"/>
</dbReference>
<feature type="transmembrane region" description="Helical" evidence="2">
    <location>
        <begin position="81"/>
        <end position="107"/>
    </location>
</feature>
<gene>
    <name evidence="3" type="ORF">F5X71_20515</name>
</gene>
<feature type="transmembrane region" description="Helical" evidence="2">
    <location>
        <begin position="223"/>
        <end position="244"/>
    </location>
</feature>
<feature type="transmembrane region" description="Helical" evidence="2">
    <location>
        <begin position="199"/>
        <end position="216"/>
    </location>
</feature>
<feature type="transmembrane region" description="Helical" evidence="2">
    <location>
        <begin position="334"/>
        <end position="356"/>
    </location>
</feature>
<dbReference type="Proteomes" id="UP000501705">
    <property type="component" value="Chromosome"/>
</dbReference>
<keyword evidence="2" id="KW-1133">Transmembrane helix</keyword>
<feature type="transmembrane region" description="Helical" evidence="2">
    <location>
        <begin position="279"/>
        <end position="306"/>
    </location>
</feature>
<feature type="region of interest" description="Disordered" evidence="1">
    <location>
        <begin position="366"/>
        <end position="388"/>
    </location>
</feature>
<feature type="transmembrane region" description="Helical" evidence="2">
    <location>
        <begin position="32"/>
        <end position="50"/>
    </location>
</feature>
<dbReference type="GO" id="GO:0016020">
    <property type="term" value="C:membrane"/>
    <property type="evidence" value="ECO:0007669"/>
    <property type="project" value="InterPro"/>
</dbReference>
<protein>
    <submittedName>
        <fullName evidence="3">AbrB family transcriptional regulator</fullName>
    </submittedName>
</protein>
<evidence type="ECO:0000256" key="1">
    <source>
        <dbReference type="SAM" id="MobiDB-lite"/>
    </source>
</evidence>
<name>A0A6G9XTV4_NOCBR</name>
<feature type="transmembrane region" description="Helical" evidence="2">
    <location>
        <begin position="114"/>
        <end position="133"/>
    </location>
</feature>
<sequence>MSRRQWCTWLALTAVTVGAAWFLDKVGFPAPQMILAMLVGAVLALVGRLPAPLPADVSLGTQAMLGVLMGSYLQVKLLTRIGWAIVPVTAVAAGSLIASCAAAYVFSRVTKIDLATSTLGMIAGGSAAVVAAADEAGADARIVAFMQYLRVGIVVLTAPLVATLIRDGDRAADGPLLDAHAAADAALPGWVAVGRGDQVAGLSIAIVLAIAGIWLGRRLRLPNAPLIGPMLITAVLTTTGLTHGFAPTNLFRDVLFVLIGFEVGARFTKPVVRQMFRLIPAMVAAIVALCASVGGVAAAVAVLAGLEYSDVYLATTPGGINAVLGIAESLNGNLTLIAGAQSLRLFVMVLALPVVLRVLREREPRAEADPECPATAASVPDATAGNQR</sequence>
<evidence type="ECO:0000256" key="2">
    <source>
        <dbReference type="SAM" id="Phobius"/>
    </source>
</evidence>
<accession>A0A6G9XTV4</accession>
<dbReference type="NCBIfam" id="TIGR03082">
    <property type="entry name" value="Gneg_AbrB_dup"/>
    <property type="match status" value="2"/>
</dbReference>
<evidence type="ECO:0000313" key="3">
    <source>
        <dbReference type="EMBL" id="QIS04391.1"/>
    </source>
</evidence>
<dbReference type="GO" id="GO:0010468">
    <property type="term" value="P:regulation of gene expression"/>
    <property type="evidence" value="ECO:0007669"/>
    <property type="project" value="InterPro"/>
</dbReference>
<dbReference type="PIRSF" id="PIRSF038991">
    <property type="entry name" value="Protein_AbrB"/>
    <property type="match status" value="1"/>
</dbReference>
<keyword evidence="2" id="KW-0472">Membrane</keyword>
<proteinExistence type="predicted"/>
<dbReference type="PANTHER" id="PTHR38457">
    <property type="entry name" value="REGULATOR ABRB-RELATED"/>
    <property type="match status" value="1"/>
</dbReference>
<dbReference type="PANTHER" id="PTHR38457:SF1">
    <property type="entry name" value="REGULATOR ABRB-RELATED"/>
    <property type="match status" value="1"/>
</dbReference>
<evidence type="ECO:0000313" key="4">
    <source>
        <dbReference type="Proteomes" id="UP000501705"/>
    </source>
</evidence>
<reference evidence="3 4" key="1">
    <citation type="journal article" date="2019" name="ACS Chem. Biol.">
        <title>Identification and Mobilization of a Cryptic Antibiotic Biosynthesis Gene Locus from a Human-Pathogenic Nocardia Isolate.</title>
        <authorList>
            <person name="Herisse M."/>
            <person name="Ishida K."/>
            <person name="Porter J.L."/>
            <person name="Howden B."/>
            <person name="Hertweck C."/>
            <person name="Stinear T.P."/>
            <person name="Pidot S.J."/>
        </authorList>
    </citation>
    <scope>NUCLEOTIDE SEQUENCE [LARGE SCALE GENOMIC DNA]</scope>
    <source>
        <strain evidence="3 4">AUSMDU00024985</strain>
    </source>
</reference>
<dbReference type="InterPro" id="IPR017516">
    <property type="entry name" value="AbrB_dup"/>
</dbReference>
<organism evidence="3 4">
    <name type="scientific">Nocardia brasiliensis</name>
    <dbReference type="NCBI Taxonomy" id="37326"/>
    <lineage>
        <taxon>Bacteria</taxon>
        <taxon>Bacillati</taxon>
        <taxon>Actinomycetota</taxon>
        <taxon>Actinomycetes</taxon>
        <taxon>Mycobacteriales</taxon>
        <taxon>Nocardiaceae</taxon>
        <taxon>Nocardia</taxon>
    </lineage>
</organism>
<feature type="transmembrane region" description="Helical" evidence="2">
    <location>
        <begin position="57"/>
        <end position="75"/>
    </location>
</feature>
<dbReference type="AlphaFoldDB" id="A0A6G9XTV4"/>
<dbReference type="Pfam" id="PF05145">
    <property type="entry name" value="AbrB"/>
    <property type="match status" value="1"/>
</dbReference>
<dbReference type="InterPro" id="IPR007820">
    <property type="entry name" value="AbrB_fam"/>
</dbReference>